<dbReference type="Pfam" id="PF13400">
    <property type="entry name" value="Tad"/>
    <property type="match status" value="1"/>
</dbReference>
<feature type="domain" description="Putative Flp pilus-assembly TadG-like N-terminal" evidence="2">
    <location>
        <begin position="1"/>
        <end position="30"/>
    </location>
</feature>
<proteinExistence type="predicted"/>
<comment type="caution">
    <text evidence="3">The sequence shown here is derived from an EMBL/GenBank/DDBJ whole genome shotgun (WGS) entry which is preliminary data.</text>
</comment>
<dbReference type="AlphaFoldDB" id="A0A9X2H4A4"/>
<dbReference type="Proteomes" id="UP001155220">
    <property type="component" value="Unassembled WGS sequence"/>
</dbReference>
<evidence type="ECO:0000313" key="3">
    <source>
        <dbReference type="EMBL" id="MCP3055012.1"/>
    </source>
</evidence>
<keyword evidence="4" id="KW-1185">Reference proteome</keyword>
<name>A0A9X2H4A4_9HYPH</name>
<evidence type="ECO:0000256" key="1">
    <source>
        <dbReference type="SAM" id="MobiDB-lite"/>
    </source>
</evidence>
<feature type="region of interest" description="Disordered" evidence="1">
    <location>
        <begin position="339"/>
        <end position="360"/>
    </location>
</feature>
<accession>A0A9X2H4A4</accession>
<dbReference type="Gene3D" id="3.40.50.410">
    <property type="entry name" value="von Willebrand factor, type A domain"/>
    <property type="match status" value="1"/>
</dbReference>
<evidence type="ECO:0000259" key="2">
    <source>
        <dbReference type="Pfam" id="PF13400"/>
    </source>
</evidence>
<gene>
    <name evidence="3" type="ORF">MJ956_07580</name>
</gene>
<dbReference type="SUPFAM" id="SSF53300">
    <property type="entry name" value="vWA-like"/>
    <property type="match status" value="1"/>
</dbReference>
<evidence type="ECO:0000313" key="4">
    <source>
        <dbReference type="Proteomes" id="UP001155220"/>
    </source>
</evidence>
<reference evidence="3" key="1">
    <citation type="submission" date="2022-03" db="EMBL/GenBank/DDBJ databases">
        <title>Aurantimonas Liuensis sp. Nov., isolated from the hadal seawater of the Mariana Trench.</title>
        <authorList>
            <person name="Liu R."/>
        </authorList>
    </citation>
    <scope>NUCLEOTIDE SEQUENCE</scope>
    <source>
        <strain evidence="3">LRZ36</strain>
    </source>
</reference>
<organism evidence="3 4">
    <name type="scientific">Aurantimonas marianensis</name>
    <dbReference type="NCBI Taxonomy" id="2920428"/>
    <lineage>
        <taxon>Bacteria</taxon>
        <taxon>Pseudomonadati</taxon>
        <taxon>Pseudomonadota</taxon>
        <taxon>Alphaproteobacteria</taxon>
        <taxon>Hyphomicrobiales</taxon>
        <taxon>Aurantimonadaceae</taxon>
        <taxon>Aurantimonas</taxon>
    </lineage>
</organism>
<feature type="compositionally biased region" description="Polar residues" evidence="1">
    <location>
        <begin position="339"/>
        <end position="353"/>
    </location>
</feature>
<dbReference type="InterPro" id="IPR036465">
    <property type="entry name" value="vWFA_dom_sf"/>
</dbReference>
<dbReference type="EMBL" id="JALHBS010000039">
    <property type="protein sequence ID" value="MCP3055012.1"/>
    <property type="molecule type" value="Genomic_DNA"/>
</dbReference>
<sequence>MAAAVDLSTIYSAERNLQQSADTAALAAAKEYAQSQDPAFLAKVAEGYFFHNAGEDTQSYTQFSYDGVQLIGGDRVLKVSATRQQPTWFGDLLAFVTNETVDWRNFPIASTSEVVLENLSIEMALVLDNSGSMGSSVDGTRKIDTLKTAAKDLTASLMKVNETASGKPPVKIGLVPFSASVNVGPANVTASWMDRFGDSPIHHENFDWASVRVNGVAMTEKRGDRWYRRDTGEILTRQWLFDNARIIVPTRDGYTFGARRFPEGWAGCVEARPEGLAVTDAEPKSGASLFVPMFAPDEYDWGGWGGSKNDYLRDDSDGRWGSDSQSIAWQRDMMKYVGSTQSNRSSNGPNEGCTTTPITPLTATQTVVDGALDKMSPTGMTNIPEGIAWGWRVVSPGAPFVEGKPKDAKDNLKVLVVMTDGENTYGGASNVNRSRWGAYGYGQVWSGGIGRPGRMFDATTRTIKNSSDSRYVEAMNEMTEKVCKNAKDDGRKPDGTDGIVIFTIAFDVTDGSSVKTLLEGCASYGLRDPTTKLYYDAKNKDQLIAAFGAITEEVSSLRISR</sequence>
<protein>
    <submittedName>
        <fullName evidence="3">VWA domain-containing protein</fullName>
    </submittedName>
</protein>
<dbReference type="InterPro" id="IPR028087">
    <property type="entry name" value="Tad_N"/>
</dbReference>